<keyword evidence="3" id="KW-1185">Reference proteome</keyword>
<gene>
    <name evidence="2" type="ORF">Fot_18451</name>
</gene>
<evidence type="ECO:0000313" key="3">
    <source>
        <dbReference type="Proteomes" id="UP001604277"/>
    </source>
</evidence>
<name>A0ABD1VI72_9LAMI</name>
<dbReference type="Proteomes" id="UP001604277">
    <property type="component" value="Unassembled WGS sequence"/>
</dbReference>
<feature type="compositionally biased region" description="Polar residues" evidence="1">
    <location>
        <begin position="1"/>
        <end position="19"/>
    </location>
</feature>
<sequence length="102" mass="11168">MSPQNKSGKVRTGGSTSKILNLEDKLKFARPVSNRLQRIRPPPLAPMNRPRLPIHTPMPMPMPALAHPIGHHPNNFARSPPLPAQYGQPSPPVLPPLTPTDV</sequence>
<evidence type="ECO:0000313" key="2">
    <source>
        <dbReference type="EMBL" id="KAL2537060.1"/>
    </source>
</evidence>
<feature type="region of interest" description="Disordered" evidence="1">
    <location>
        <begin position="1"/>
        <end position="102"/>
    </location>
</feature>
<evidence type="ECO:0000256" key="1">
    <source>
        <dbReference type="SAM" id="MobiDB-lite"/>
    </source>
</evidence>
<comment type="caution">
    <text evidence="2">The sequence shown here is derived from an EMBL/GenBank/DDBJ whole genome shotgun (WGS) entry which is preliminary data.</text>
</comment>
<protein>
    <submittedName>
        <fullName evidence="2">VQ motif-containing protein domain-containing protein</fullName>
    </submittedName>
</protein>
<proteinExistence type="predicted"/>
<feature type="compositionally biased region" description="Pro residues" evidence="1">
    <location>
        <begin position="89"/>
        <end position="102"/>
    </location>
</feature>
<dbReference type="EMBL" id="JBFOLJ010000005">
    <property type="protein sequence ID" value="KAL2537060.1"/>
    <property type="molecule type" value="Genomic_DNA"/>
</dbReference>
<accession>A0ABD1VI72</accession>
<dbReference type="AlphaFoldDB" id="A0ABD1VI72"/>
<organism evidence="2 3">
    <name type="scientific">Forsythia ovata</name>
    <dbReference type="NCBI Taxonomy" id="205694"/>
    <lineage>
        <taxon>Eukaryota</taxon>
        <taxon>Viridiplantae</taxon>
        <taxon>Streptophyta</taxon>
        <taxon>Embryophyta</taxon>
        <taxon>Tracheophyta</taxon>
        <taxon>Spermatophyta</taxon>
        <taxon>Magnoliopsida</taxon>
        <taxon>eudicotyledons</taxon>
        <taxon>Gunneridae</taxon>
        <taxon>Pentapetalae</taxon>
        <taxon>asterids</taxon>
        <taxon>lamiids</taxon>
        <taxon>Lamiales</taxon>
        <taxon>Oleaceae</taxon>
        <taxon>Forsythieae</taxon>
        <taxon>Forsythia</taxon>
    </lineage>
</organism>
<reference evidence="3" key="1">
    <citation type="submission" date="2024-07" db="EMBL/GenBank/DDBJ databases">
        <title>Two chromosome-level genome assemblies of Korean endemic species Abeliophyllum distichum and Forsythia ovata (Oleaceae).</title>
        <authorList>
            <person name="Jang H."/>
        </authorList>
    </citation>
    <scope>NUCLEOTIDE SEQUENCE [LARGE SCALE GENOMIC DNA]</scope>
</reference>